<name>A0ABY6BBR6_9BURK</name>
<dbReference type="RefSeq" id="WP_261760450.1">
    <property type="nucleotide sequence ID" value="NZ_CP104562.2"/>
</dbReference>
<dbReference type="Proteomes" id="UP001064933">
    <property type="component" value="Chromosome"/>
</dbReference>
<organism evidence="1 2">
    <name type="scientific">Roseateles amylovorans</name>
    <dbReference type="NCBI Taxonomy" id="2978473"/>
    <lineage>
        <taxon>Bacteria</taxon>
        <taxon>Pseudomonadati</taxon>
        <taxon>Pseudomonadota</taxon>
        <taxon>Betaproteobacteria</taxon>
        <taxon>Burkholderiales</taxon>
        <taxon>Sphaerotilaceae</taxon>
        <taxon>Roseateles</taxon>
    </lineage>
</organism>
<reference evidence="1" key="1">
    <citation type="submission" date="2022-10" db="EMBL/GenBank/DDBJ databases">
        <title>Characterization and whole genome sequencing of a new Roseateles species, isolated from fresh water.</title>
        <authorList>
            <person name="Guliayeva D.Y."/>
            <person name="Akhremchuk A.E."/>
            <person name="Sikolenko M.A."/>
            <person name="Valentovich L.N."/>
            <person name="Sidarenka A.V."/>
        </authorList>
    </citation>
    <scope>NUCLEOTIDE SEQUENCE</scope>
    <source>
        <strain evidence="1">BIM B-1768</strain>
    </source>
</reference>
<keyword evidence="2" id="KW-1185">Reference proteome</keyword>
<protein>
    <submittedName>
        <fullName evidence="1">Uncharacterized protein</fullName>
    </submittedName>
</protein>
<evidence type="ECO:0000313" key="2">
    <source>
        <dbReference type="Proteomes" id="UP001064933"/>
    </source>
</evidence>
<gene>
    <name evidence="1" type="ORF">N4261_12450</name>
</gene>
<sequence>MFSTDSLLAFIGRSPAGPEMDEWLSQQRIRHRPFTAEEDECFKRDSYRAGRNARASEVDEVERHSLALIYDRKALYWSLVGKPDEVPPLDPGPFVLREVAFFASGFQNYRGYEGELPAQLRFGQSSTEAIQLLGDPLARRKVRDLICLLWAVDDWILNASFLEGDDDLGVVHIRRQNMYDRRMLGKDRQRDDNERGPADMAHKAVGRSLVGPIAGDALASIGWAPNLFDLSNAGEITHYMPTRGVTLYVGDRGQAPSVLTGIRFNRRGDMGSEGFDGRMPHQIEFHDTPAVVEARVGRRPDKITQAPDTGAYLWHMGKYDLHVMFSLIDYQVYRTSLFMAT</sequence>
<dbReference type="EMBL" id="CP104562">
    <property type="protein sequence ID" value="UXH80632.1"/>
    <property type="molecule type" value="Genomic_DNA"/>
</dbReference>
<proteinExistence type="predicted"/>
<evidence type="ECO:0000313" key="1">
    <source>
        <dbReference type="EMBL" id="UXH80632.1"/>
    </source>
</evidence>
<accession>A0ABY6BBR6</accession>